<dbReference type="Proteomes" id="UP001174909">
    <property type="component" value="Unassembled WGS sequence"/>
</dbReference>
<name>A0AA35VYU6_GEOBA</name>
<protein>
    <submittedName>
        <fullName evidence="2">Uncharacterized protein</fullName>
    </submittedName>
</protein>
<evidence type="ECO:0000313" key="2">
    <source>
        <dbReference type="EMBL" id="CAI7991180.1"/>
    </source>
</evidence>
<feature type="signal peptide" evidence="1">
    <location>
        <begin position="1"/>
        <end position="15"/>
    </location>
</feature>
<keyword evidence="3" id="KW-1185">Reference proteome</keyword>
<evidence type="ECO:0000256" key="1">
    <source>
        <dbReference type="SAM" id="SignalP"/>
    </source>
</evidence>
<feature type="chain" id="PRO_5041218935" evidence="1">
    <location>
        <begin position="16"/>
        <end position="224"/>
    </location>
</feature>
<gene>
    <name evidence="2" type="ORF">GBAR_LOCUS644</name>
</gene>
<reference evidence="2" key="1">
    <citation type="submission" date="2023-03" db="EMBL/GenBank/DDBJ databases">
        <authorList>
            <person name="Steffen K."/>
            <person name="Cardenas P."/>
        </authorList>
    </citation>
    <scope>NUCLEOTIDE SEQUENCE</scope>
</reference>
<sequence length="224" mass="24863">MVCLALALLVACSVALPITRLQDGRRKIGKRQVPDFLFSQNTGFPLHLYPDGNVTATVAQGANIGMFFLREGSSRTDAMFRHNLSLTSVDQNGSYLHFVQLVPVEMPRADNNATLNTTLNETDVHDIDSANETTLTVEVVEAFPVVFLVLDDINGEDEAGMIRHHMWTEERIPHGSSVLYRYSVMLADGKVCYLAFEGDGMPVKNPCLSHEELEAKALFSRLHN</sequence>
<organism evidence="2 3">
    <name type="scientific">Geodia barretti</name>
    <name type="common">Barrett's horny sponge</name>
    <dbReference type="NCBI Taxonomy" id="519541"/>
    <lineage>
        <taxon>Eukaryota</taxon>
        <taxon>Metazoa</taxon>
        <taxon>Porifera</taxon>
        <taxon>Demospongiae</taxon>
        <taxon>Heteroscleromorpha</taxon>
        <taxon>Tetractinellida</taxon>
        <taxon>Astrophorina</taxon>
        <taxon>Geodiidae</taxon>
        <taxon>Geodia</taxon>
    </lineage>
</organism>
<evidence type="ECO:0000313" key="3">
    <source>
        <dbReference type="Proteomes" id="UP001174909"/>
    </source>
</evidence>
<proteinExistence type="predicted"/>
<accession>A0AA35VYU6</accession>
<comment type="caution">
    <text evidence="2">The sequence shown here is derived from an EMBL/GenBank/DDBJ whole genome shotgun (WGS) entry which is preliminary data.</text>
</comment>
<dbReference type="AlphaFoldDB" id="A0AA35VYU6"/>
<dbReference type="EMBL" id="CASHTH010000106">
    <property type="protein sequence ID" value="CAI7991180.1"/>
    <property type="molecule type" value="Genomic_DNA"/>
</dbReference>
<keyword evidence="1" id="KW-0732">Signal</keyword>